<dbReference type="CDD" id="cd10918">
    <property type="entry name" value="CE4_NodB_like_5s_6s"/>
    <property type="match status" value="1"/>
</dbReference>
<sequence length="271" mass="32402">MYILFIVLIIILSILYLKFKNYVPILMYHRIANIPGDRNALPKEKFAEQLEYLSKHNYHTITPEQLYNHFVNKAKLPKNPVLLTFDDGYQDNYLEALPLLKKYNMTAVVFPIYNWIGKPNKWENFGKQETTTMNLAELKSWLNHSLDIQPHTADHPFLTQCNEEKLNLEIIDTKTKFEKLLDKPMDYLCYPYGFFNQQVINIVKKANYKMAFAIFENVPLWHIDLFALPRIPIPSHQKMWEFKLKISSIHIIFVAMRKWERQFKQLKNKFK</sequence>
<dbReference type="GO" id="GO:0005975">
    <property type="term" value="P:carbohydrate metabolic process"/>
    <property type="evidence" value="ECO:0007669"/>
    <property type="project" value="InterPro"/>
</dbReference>
<dbReference type="InterPro" id="IPR051398">
    <property type="entry name" value="Polysacch_Deacetylase"/>
</dbReference>
<gene>
    <name evidence="4" type="primary">icaB_2</name>
    <name evidence="4" type="ORF">NCTC10571_02251</name>
</gene>
<dbReference type="InterPro" id="IPR002509">
    <property type="entry name" value="NODB_dom"/>
</dbReference>
<keyword evidence="2" id="KW-0732">Signal</keyword>
<dbReference type="PANTHER" id="PTHR34216:SF3">
    <property type="entry name" value="POLY-BETA-1,6-N-ACETYL-D-GLUCOSAMINE N-DEACETYLASE"/>
    <property type="match status" value="1"/>
</dbReference>
<dbReference type="InterPro" id="IPR011330">
    <property type="entry name" value="Glyco_hydro/deAcase_b/a-brl"/>
</dbReference>
<dbReference type="PROSITE" id="PS51677">
    <property type="entry name" value="NODB"/>
    <property type="match status" value="1"/>
</dbReference>
<reference evidence="4 5" key="1">
    <citation type="submission" date="2018-06" db="EMBL/GenBank/DDBJ databases">
        <authorList>
            <consortium name="Pathogen Informatics"/>
            <person name="Doyle S."/>
        </authorList>
    </citation>
    <scope>NUCLEOTIDE SEQUENCE [LARGE SCALE GENOMIC DNA]</scope>
    <source>
        <strain evidence="4 5">NCTC10571</strain>
    </source>
</reference>
<protein>
    <submittedName>
        <fullName evidence="4">Poly-beta-1,6-N-acetyl-D-glucosamine N-deacetylase</fullName>
        <ecNumber evidence="4">3.5.1.-</ecNumber>
    </submittedName>
</protein>
<dbReference type="GO" id="GO:0016810">
    <property type="term" value="F:hydrolase activity, acting on carbon-nitrogen (but not peptide) bonds"/>
    <property type="evidence" value="ECO:0007669"/>
    <property type="project" value="InterPro"/>
</dbReference>
<evidence type="ECO:0000313" key="5">
    <source>
        <dbReference type="Proteomes" id="UP000255234"/>
    </source>
</evidence>
<dbReference type="EMBL" id="UGPP01000001">
    <property type="protein sequence ID" value="STY72061.1"/>
    <property type="molecule type" value="Genomic_DNA"/>
</dbReference>
<proteinExistence type="predicted"/>
<dbReference type="AlphaFoldDB" id="A0A378NUP3"/>
<feature type="domain" description="NodB homology" evidence="3">
    <location>
        <begin position="79"/>
        <end position="271"/>
    </location>
</feature>
<evidence type="ECO:0000259" key="3">
    <source>
        <dbReference type="PROSITE" id="PS51677"/>
    </source>
</evidence>
<organism evidence="4 5">
    <name type="scientific">Megamonas hypermegale</name>
    <dbReference type="NCBI Taxonomy" id="158847"/>
    <lineage>
        <taxon>Bacteria</taxon>
        <taxon>Bacillati</taxon>
        <taxon>Bacillota</taxon>
        <taxon>Negativicutes</taxon>
        <taxon>Selenomonadales</taxon>
        <taxon>Selenomonadaceae</taxon>
        <taxon>Megamonas</taxon>
    </lineage>
</organism>
<name>A0A378NUP3_9FIRM</name>
<dbReference type="Pfam" id="PF01522">
    <property type="entry name" value="Polysacc_deac_1"/>
    <property type="match status" value="1"/>
</dbReference>
<evidence type="ECO:0000313" key="4">
    <source>
        <dbReference type="EMBL" id="STY72061.1"/>
    </source>
</evidence>
<dbReference type="SUPFAM" id="SSF88713">
    <property type="entry name" value="Glycoside hydrolase/deacetylase"/>
    <property type="match status" value="1"/>
</dbReference>
<dbReference type="RefSeq" id="WP_115152146.1">
    <property type="nucleotide sequence ID" value="NZ_UGPP01000001.1"/>
</dbReference>
<dbReference type="Gene3D" id="3.20.20.370">
    <property type="entry name" value="Glycoside hydrolase/deacetylase"/>
    <property type="match status" value="1"/>
</dbReference>
<evidence type="ECO:0000256" key="2">
    <source>
        <dbReference type="ARBA" id="ARBA00022729"/>
    </source>
</evidence>
<comment type="subcellular location">
    <subcellularLocation>
        <location evidence="1">Secreted</location>
    </subcellularLocation>
</comment>
<dbReference type="Proteomes" id="UP000255234">
    <property type="component" value="Unassembled WGS sequence"/>
</dbReference>
<evidence type="ECO:0000256" key="1">
    <source>
        <dbReference type="ARBA" id="ARBA00004613"/>
    </source>
</evidence>
<dbReference type="GO" id="GO:0005576">
    <property type="term" value="C:extracellular region"/>
    <property type="evidence" value="ECO:0007669"/>
    <property type="project" value="UniProtKB-SubCell"/>
</dbReference>
<keyword evidence="4" id="KW-0378">Hydrolase</keyword>
<dbReference type="EC" id="3.5.1.-" evidence="4"/>
<accession>A0A378NUP3</accession>
<dbReference type="PANTHER" id="PTHR34216">
    <property type="match status" value="1"/>
</dbReference>